<reference evidence="1" key="1">
    <citation type="submission" date="2015-10" db="EMBL/GenBank/DDBJ databases">
        <authorList>
            <person name="Gilbert D.G."/>
        </authorList>
    </citation>
    <scope>NUCLEOTIDE SEQUENCE</scope>
</reference>
<protein>
    <submittedName>
        <fullName evidence="1">Fructokinase</fullName>
        <ecNumber evidence="1">2.7.1.4</ecNumber>
    </submittedName>
</protein>
<dbReference type="Pfam" id="PF00480">
    <property type="entry name" value="ROK"/>
    <property type="match status" value="1"/>
</dbReference>
<dbReference type="PANTHER" id="PTHR18964">
    <property type="entry name" value="ROK (REPRESSOR, ORF, KINASE) FAMILY"/>
    <property type="match status" value="1"/>
</dbReference>
<organism evidence="1">
    <name type="scientific">hydrothermal vent metagenome</name>
    <dbReference type="NCBI Taxonomy" id="652676"/>
    <lineage>
        <taxon>unclassified sequences</taxon>
        <taxon>metagenomes</taxon>
        <taxon>ecological metagenomes</taxon>
    </lineage>
</organism>
<dbReference type="InterPro" id="IPR043129">
    <property type="entry name" value="ATPase_NBD"/>
</dbReference>
<proteinExistence type="predicted"/>
<dbReference type="EC" id="2.7.1.4" evidence="1"/>
<dbReference type="AlphaFoldDB" id="A0A160TLU0"/>
<keyword evidence="1" id="KW-0808">Transferase</keyword>
<name>A0A160TLU0_9ZZZZ</name>
<dbReference type="InterPro" id="IPR049874">
    <property type="entry name" value="ROK_cs"/>
</dbReference>
<keyword evidence="1" id="KW-0418">Kinase</keyword>
<accession>A0A160TLU0</accession>
<dbReference type="PROSITE" id="PS01125">
    <property type="entry name" value="ROK"/>
    <property type="match status" value="1"/>
</dbReference>
<dbReference type="Gene3D" id="3.30.420.40">
    <property type="match status" value="2"/>
</dbReference>
<dbReference type="SUPFAM" id="SSF53067">
    <property type="entry name" value="Actin-like ATPase domain"/>
    <property type="match status" value="1"/>
</dbReference>
<evidence type="ECO:0000313" key="1">
    <source>
        <dbReference type="EMBL" id="CUS45541.1"/>
    </source>
</evidence>
<dbReference type="InterPro" id="IPR000600">
    <property type="entry name" value="ROK"/>
</dbReference>
<sequence>MSTACFVGVETGGTKTVCRIDRGGETIAEERWTTTTAEAMADAVEALVARSMPRAASVAGIGLAAFGPLVVARDSPDRGLMLETSKPGWAGSNLRASLAARLGAPTLVDTDVSAAAVAEQRLGAGRGCDSLAYVTMGTGIGGGLAIGGHSLAGALHPEIGHIRLRRRADDRVPSACPFHDDCAEGLAAGPAILRRLGPGRLLGDDPDTLDLVAGYLGALLATLVLAWSPARIVLGGGVMATVGLPEAAAGYMRAALGGYGVGPAAHAPDFLCRAGLDHAGLEGAMIMAREAGGYS</sequence>
<dbReference type="GO" id="GO:0008865">
    <property type="term" value="F:fructokinase activity"/>
    <property type="evidence" value="ECO:0007669"/>
    <property type="project" value="UniProtKB-EC"/>
</dbReference>
<gene>
    <name evidence="1" type="ORF">MGWOODY_Smn3452</name>
</gene>
<dbReference type="EMBL" id="CZQE01000275">
    <property type="protein sequence ID" value="CUS45541.1"/>
    <property type="molecule type" value="Genomic_DNA"/>
</dbReference>
<dbReference type="PANTHER" id="PTHR18964:SF173">
    <property type="entry name" value="GLUCOKINASE"/>
    <property type="match status" value="1"/>
</dbReference>